<keyword evidence="1" id="KW-1133">Transmembrane helix</keyword>
<comment type="caution">
    <text evidence="2">The sequence shown here is derived from an EMBL/GenBank/DDBJ whole genome shotgun (WGS) entry which is preliminary data.</text>
</comment>
<accession>A0ABN3EV56</accession>
<feature type="transmembrane region" description="Helical" evidence="1">
    <location>
        <begin position="163"/>
        <end position="185"/>
    </location>
</feature>
<keyword evidence="1" id="KW-0812">Transmembrane</keyword>
<evidence type="ECO:0000256" key="1">
    <source>
        <dbReference type="SAM" id="Phobius"/>
    </source>
</evidence>
<evidence type="ECO:0000313" key="2">
    <source>
        <dbReference type="EMBL" id="GAA2272767.1"/>
    </source>
</evidence>
<keyword evidence="3" id="KW-1185">Reference proteome</keyword>
<keyword evidence="1" id="KW-0472">Membrane</keyword>
<sequence>MTLAALLGRPVGVARWSESARRALRLASSSWAARPGRAATALTRSAKGLVATLLAWEISSWWLPEAQQYLAVATALAMVNASTVYRSVTQAVRSVAARVTGLSLAVAVVWLLGSAAGSAAAILAIALVTGGRRGSDNRLQIASTAMLALTAATAAPMGHVVTLTLATLMGAAIGIAVNALILPPLHLAASDASVRDLAAAMGTLLGDMGRGLRERQHADRAHAWLERGRHLEELVVQAQEDVRQGQESLRWNTRCAVRGRHEPLPHGEALRALHRVSFQVRGIARTLADNVDDRHADHHLGQLFLDRYATTLEEAGQAVGSFAGSGQAAGSGGSDARGGLRRAIDEATDWHGLMTELIERGALVKPGAWHVYGSLMTDVERLLADLDHADRLTEAIPAPRQA</sequence>
<evidence type="ECO:0000313" key="3">
    <source>
        <dbReference type="Proteomes" id="UP001500305"/>
    </source>
</evidence>
<dbReference type="EMBL" id="BAAATR010000045">
    <property type="protein sequence ID" value="GAA2272767.1"/>
    <property type="molecule type" value="Genomic_DNA"/>
</dbReference>
<evidence type="ECO:0008006" key="4">
    <source>
        <dbReference type="Google" id="ProtNLM"/>
    </source>
</evidence>
<gene>
    <name evidence="2" type="ORF">GCM10010430_68430</name>
</gene>
<name>A0ABN3EV56_9ACTN</name>
<organism evidence="2 3">
    <name type="scientific">Kitasatospora cystarginea</name>
    <dbReference type="NCBI Taxonomy" id="58350"/>
    <lineage>
        <taxon>Bacteria</taxon>
        <taxon>Bacillati</taxon>
        <taxon>Actinomycetota</taxon>
        <taxon>Actinomycetes</taxon>
        <taxon>Kitasatosporales</taxon>
        <taxon>Streptomycetaceae</taxon>
        <taxon>Kitasatospora</taxon>
    </lineage>
</organism>
<dbReference type="Proteomes" id="UP001500305">
    <property type="component" value="Unassembled WGS sequence"/>
</dbReference>
<protein>
    <recommendedName>
        <fullName evidence="4">FUSC family protein</fullName>
    </recommendedName>
</protein>
<reference evidence="2 3" key="1">
    <citation type="journal article" date="2019" name="Int. J. Syst. Evol. Microbiol.">
        <title>The Global Catalogue of Microorganisms (GCM) 10K type strain sequencing project: providing services to taxonomists for standard genome sequencing and annotation.</title>
        <authorList>
            <consortium name="The Broad Institute Genomics Platform"/>
            <consortium name="The Broad Institute Genome Sequencing Center for Infectious Disease"/>
            <person name="Wu L."/>
            <person name="Ma J."/>
        </authorList>
    </citation>
    <scope>NUCLEOTIDE SEQUENCE [LARGE SCALE GENOMIC DNA]</scope>
    <source>
        <strain evidence="2 3">JCM 7356</strain>
    </source>
</reference>
<feature type="transmembrane region" description="Helical" evidence="1">
    <location>
        <begin position="100"/>
        <end position="127"/>
    </location>
</feature>
<proteinExistence type="predicted"/>